<gene>
    <name evidence="6" type="ORF">ABNG02_02070</name>
    <name evidence="5" type="ORF">GCM10008994_01770</name>
</gene>
<dbReference type="Pfam" id="PF00589">
    <property type="entry name" value="Phage_integrase"/>
    <property type="match status" value="1"/>
</dbReference>
<dbReference type="CDD" id="cd00397">
    <property type="entry name" value="DNA_BRE_C"/>
    <property type="match status" value="1"/>
</dbReference>
<dbReference type="PANTHER" id="PTHR30349">
    <property type="entry name" value="PHAGE INTEGRASE-RELATED"/>
    <property type="match status" value="1"/>
</dbReference>
<dbReference type="InterPro" id="IPR050090">
    <property type="entry name" value="Tyrosine_recombinase_XerCD"/>
</dbReference>
<protein>
    <submittedName>
        <fullName evidence="6">Site-specific integrase</fullName>
    </submittedName>
</protein>
<dbReference type="RefSeq" id="WP_343775681.1">
    <property type="nucleotide sequence ID" value="NZ_BAAADQ010000001.1"/>
</dbReference>
<dbReference type="PANTHER" id="PTHR30349:SF41">
    <property type="entry name" value="INTEGRASE_RECOMBINASE PROTEIN MJ0367-RELATED"/>
    <property type="match status" value="1"/>
</dbReference>
<dbReference type="EMBL" id="BAAADQ010000001">
    <property type="protein sequence ID" value="GAA0530838.1"/>
    <property type="molecule type" value="Genomic_DNA"/>
</dbReference>
<dbReference type="EMBL" id="JBEDNW010000001">
    <property type="protein sequence ID" value="MEZ3166110.1"/>
    <property type="molecule type" value="Genomic_DNA"/>
</dbReference>
<dbReference type="InterPro" id="IPR002104">
    <property type="entry name" value="Integrase_catalytic"/>
</dbReference>
<dbReference type="GO" id="GO:0003677">
    <property type="term" value="F:DNA binding"/>
    <property type="evidence" value="ECO:0007669"/>
    <property type="project" value="UniProtKB-KW"/>
</dbReference>
<evidence type="ECO:0000313" key="5">
    <source>
        <dbReference type="EMBL" id="GAA0530838.1"/>
    </source>
</evidence>
<reference evidence="5" key="1">
    <citation type="journal article" date="2014" name="Int. J. Syst. Evol. Microbiol.">
        <title>Complete genome sequence of Corynebacterium casei LMG S-19264T (=DSM 44701T), isolated from a smear-ripened cheese.</title>
        <authorList>
            <consortium name="US DOE Joint Genome Institute (JGI-PGF)"/>
            <person name="Walter F."/>
            <person name="Albersmeier A."/>
            <person name="Kalinowski J."/>
            <person name="Ruckert C."/>
        </authorList>
    </citation>
    <scope>NUCLEOTIDE SEQUENCE</scope>
    <source>
        <strain evidence="5">JCM 14265</strain>
    </source>
</reference>
<dbReference type="AlphaFoldDB" id="A0AAV3SM29"/>
<organism evidence="5 7">
    <name type="scientific">Halorubrum ejinorense</name>
    <dbReference type="NCBI Taxonomy" id="425309"/>
    <lineage>
        <taxon>Archaea</taxon>
        <taxon>Methanobacteriati</taxon>
        <taxon>Methanobacteriota</taxon>
        <taxon>Stenosarchaea group</taxon>
        <taxon>Halobacteria</taxon>
        <taxon>Halobacteriales</taxon>
        <taxon>Haloferacaceae</taxon>
        <taxon>Halorubrum</taxon>
    </lineage>
</organism>
<reference evidence="5" key="2">
    <citation type="submission" date="2023-12" db="EMBL/GenBank/DDBJ databases">
        <authorList>
            <person name="Sun Q."/>
            <person name="Inoue M."/>
        </authorList>
    </citation>
    <scope>NUCLEOTIDE SEQUENCE</scope>
    <source>
        <strain evidence="5">JCM 14265</strain>
    </source>
</reference>
<feature type="domain" description="Tyr recombinase" evidence="4">
    <location>
        <begin position="143"/>
        <end position="334"/>
    </location>
</feature>
<evidence type="ECO:0000256" key="1">
    <source>
        <dbReference type="ARBA" id="ARBA00022908"/>
    </source>
</evidence>
<comment type="caution">
    <text evidence="5">The sequence shown here is derived from an EMBL/GenBank/DDBJ whole genome shotgun (WGS) entry which is preliminary data.</text>
</comment>
<sequence length="425" mass="48453">MDVDDASNTQNKLDRQWTLLEESKIDGSDRKAIHDFVRMERQGNQDMARNTLYRDLSSLRNASDRAEVPLVEMDRSDYRDLIRTLTKPKDQGGYGLEPNGSGMRGYKAAIKVFFEWLDDEPEYGEFGFYEGIDTPSQSISRVNEDQILEPEDIEALKQHTKNHRDPALIEFLVDSCARASLALQLRVKDIHDLNTKRPYFTPNPNGSGHKGAPDKRYPILQSAAELRTWLNQGHPDSRDESPLWPVLRNYDFDNPEECALSTDALRSMLKICADRAGIEKPVNPHNFRHTGITRLSREGLQPQQIQHIAGWNDDRMLQAYDHTTDRQRNEKIRVETGYVEEADDDTGPSKPKTCGNCRETLKPTAQFCPRCGAPADRTTEDAIDEQDDRIIESAAQADTELAGAVLEFRQLLDESPRLRRELLDV</sequence>
<dbReference type="SUPFAM" id="SSF56349">
    <property type="entry name" value="DNA breaking-rejoining enzymes"/>
    <property type="match status" value="1"/>
</dbReference>
<reference evidence="6 8" key="3">
    <citation type="submission" date="2024-06" db="EMBL/GenBank/DDBJ databases">
        <title>Halorubrum miltondacostae sp. nov., a potential PHA producer isolated from an inland solar saltern in Rio Maior, Portugal.</title>
        <authorList>
            <person name="Albuquerque L."/>
            <person name="Viver T."/>
            <person name="Barroso C."/>
            <person name="Claudino R."/>
            <person name="Galvan M."/>
            <person name="Simoes G."/>
            <person name="Lobo Da Cunha A."/>
            <person name="Egas C."/>
        </authorList>
    </citation>
    <scope>NUCLEOTIDE SEQUENCE [LARGE SCALE GENOMIC DNA]</scope>
    <source>
        <strain evidence="6 8">DSM 18646</strain>
    </source>
</reference>
<keyword evidence="3" id="KW-0233">DNA recombination</keyword>
<name>A0AAV3SM29_9EURY</name>
<dbReference type="GO" id="GO:0006310">
    <property type="term" value="P:DNA recombination"/>
    <property type="evidence" value="ECO:0007669"/>
    <property type="project" value="UniProtKB-KW"/>
</dbReference>
<keyword evidence="1" id="KW-0229">DNA integration</keyword>
<proteinExistence type="predicted"/>
<dbReference type="InterPro" id="IPR013762">
    <property type="entry name" value="Integrase-like_cat_sf"/>
</dbReference>
<keyword evidence="8" id="KW-1185">Reference proteome</keyword>
<evidence type="ECO:0000313" key="8">
    <source>
        <dbReference type="Proteomes" id="UP001567571"/>
    </source>
</evidence>
<keyword evidence="2" id="KW-0238">DNA-binding</keyword>
<dbReference type="PROSITE" id="PS51898">
    <property type="entry name" value="TYR_RECOMBINASE"/>
    <property type="match status" value="1"/>
</dbReference>
<dbReference type="Proteomes" id="UP001501425">
    <property type="component" value="Unassembled WGS sequence"/>
</dbReference>
<dbReference type="Gene3D" id="1.10.443.10">
    <property type="entry name" value="Intergrase catalytic core"/>
    <property type="match status" value="1"/>
</dbReference>
<dbReference type="Proteomes" id="UP001567571">
    <property type="component" value="Unassembled WGS sequence"/>
</dbReference>
<accession>A0AAV3SM29</accession>
<dbReference type="GO" id="GO:0015074">
    <property type="term" value="P:DNA integration"/>
    <property type="evidence" value="ECO:0007669"/>
    <property type="project" value="UniProtKB-KW"/>
</dbReference>
<evidence type="ECO:0000313" key="7">
    <source>
        <dbReference type="Proteomes" id="UP001501425"/>
    </source>
</evidence>
<evidence type="ECO:0000313" key="6">
    <source>
        <dbReference type="EMBL" id="MEZ3166110.1"/>
    </source>
</evidence>
<dbReference type="InterPro" id="IPR011010">
    <property type="entry name" value="DNA_brk_join_enz"/>
</dbReference>
<evidence type="ECO:0000256" key="3">
    <source>
        <dbReference type="ARBA" id="ARBA00023172"/>
    </source>
</evidence>
<evidence type="ECO:0000256" key="2">
    <source>
        <dbReference type="ARBA" id="ARBA00023125"/>
    </source>
</evidence>
<evidence type="ECO:0000259" key="4">
    <source>
        <dbReference type="PROSITE" id="PS51898"/>
    </source>
</evidence>